<evidence type="ECO:0000313" key="1">
    <source>
        <dbReference type="EMBL" id="KAF6034996.1"/>
    </source>
</evidence>
<gene>
    <name evidence="1" type="ORF">EB796_006694</name>
</gene>
<dbReference type="EMBL" id="VXIV02000954">
    <property type="protein sequence ID" value="KAF6034996.1"/>
    <property type="molecule type" value="Genomic_DNA"/>
</dbReference>
<protein>
    <submittedName>
        <fullName evidence="1">Uncharacterized protein</fullName>
    </submittedName>
</protein>
<accession>A0A7J7KBR7</accession>
<keyword evidence="2" id="KW-1185">Reference proteome</keyword>
<proteinExistence type="predicted"/>
<reference evidence="1" key="1">
    <citation type="submission" date="2020-06" db="EMBL/GenBank/DDBJ databases">
        <title>Draft genome of Bugula neritina, a colonial animal packing powerful symbionts and potential medicines.</title>
        <authorList>
            <person name="Rayko M."/>
        </authorList>
    </citation>
    <scope>NUCLEOTIDE SEQUENCE [LARGE SCALE GENOMIC DNA]</scope>
    <source>
        <strain evidence="1">Kwan_BN1</strain>
    </source>
</reference>
<dbReference type="Proteomes" id="UP000593567">
    <property type="component" value="Unassembled WGS sequence"/>
</dbReference>
<organism evidence="1 2">
    <name type="scientific">Bugula neritina</name>
    <name type="common">Brown bryozoan</name>
    <name type="synonym">Sertularia neritina</name>
    <dbReference type="NCBI Taxonomy" id="10212"/>
    <lineage>
        <taxon>Eukaryota</taxon>
        <taxon>Metazoa</taxon>
        <taxon>Spiralia</taxon>
        <taxon>Lophotrochozoa</taxon>
        <taxon>Bryozoa</taxon>
        <taxon>Gymnolaemata</taxon>
        <taxon>Cheilostomatida</taxon>
        <taxon>Flustrina</taxon>
        <taxon>Buguloidea</taxon>
        <taxon>Bugulidae</taxon>
        <taxon>Bugula</taxon>
    </lineage>
</organism>
<comment type="caution">
    <text evidence="1">The sequence shown here is derived from an EMBL/GenBank/DDBJ whole genome shotgun (WGS) entry which is preliminary data.</text>
</comment>
<name>A0A7J7KBR7_BUGNE</name>
<sequence>MEIVGPFLTRLLLRESKIWYIVDSGNTKNNTTVFTLSWTAPGNYLNVGRASNNYTFDVSNDSSLNNLLQLLPSNHKSILTNVSSLLVDAGTQLELEIDFEQLQFSDSNVKLSTNYIRMVAEEDKGNLGEYSINLVSLTVADPQTMDTLIDFCYQCTAEFH</sequence>
<dbReference type="AlphaFoldDB" id="A0A7J7KBR7"/>
<evidence type="ECO:0000313" key="2">
    <source>
        <dbReference type="Proteomes" id="UP000593567"/>
    </source>
</evidence>